<keyword evidence="1" id="KW-1133">Transmembrane helix</keyword>
<dbReference type="Proteomes" id="UP000070659">
    <property type="component" value="Unassembled WGS sequence"/>
</dbReference>
<accession>A0A132N5Q1</accession>
<organism evidence="2 5">
    <name type="scientific">Carbonactinospora thermoautotrophica</name>
    <dbReference type="NCBI Taxonomy" id="1469144"/>
    <lineage>
        <taxon>Bacteria</taxon>
        <taxon>Bacillati</taxon>
        <taxon>Actinomycetota</taxon>
        <taxon>Actinomycetes</taxon>
        <taxon>Kitasatosporales</taxon>
        <taxon>Carbonactinosporaceae</taxon>
        <taxon>Carbonactinospora</taxon>
    </lineage>
</organism>
<protein>
    <submittedName>
        <fullName evidence="2">Uncharacterized protein</fullName>
    </submittedName>
</protein>
<dbReference type="EMBL" id="JYIJ01000011">
    <property type="protein sequence ID" value="KWX05475.1"/>
    <property type="molecule type" value="Genomic_DNA"/>
</dbReference>
<reference evidence="2 5" key="2">
    <citation type="submission" date="2015-02" db="EMBL/GenBank/DDBJ databases">
        <title>Physiological reanalysis, assessment of diazotrophy, and genome sequences of multiple isolates of Streptomyces thermoautotrophicus.</title>
        <authorList>
            <person name="MacKellar D.C."/>
            <person name="Lieber L."/>
            <person name="Norman J."/>
            <person name="Bolger A."/>
            <person name="Tobin C."/>
            <person name="Murray J.W."/>
            <person name="Prell J."/>
        </authorList>
    </citation>
    <scope>NUCLEOTIDE SEQUENCE [LARGE SCALE GENOMIC DNA]</scope>
    <source>
        <strain evidence="2 5">UBT1</strain>
    </source>
</reference>
<keyword evidence="1" id="KW-0472">Membrane</keyword>
<evidence type="ECO:0000313" key="3">
    <source>
        <dbReference type="EMBL" id="KWX08039.1"/>
    </source>
</evidence>
<comment type="caution">
    <text evidence="2">The sequence shown here is derived from an EMBL/GenBank/DDBJ whole genome shotgun (WGS) entry which is preliminary data.</text>
</comment>
<feature type="transmembrane region" description="Helical" evidence="1">
    <location>
        <begin position="6"/>
        <end position="25"/>
    </location>
</feature>
<dbReference type="EMBL" id="JYIK01001016">
    <property type="protein sequence ID" value="KWX08039.1"/>
    <property type="molecule type" value="Genomic_DNA"/>
</dbReference>
<evidence type="ECO:0000313" key="4">
    <source>
        <dbReference type="Proteomes" id="UP000070598"/>
    </source>
</evidence>
<evidence type="ECO:0000313" key="5">
    <source>
        <dbReference type="Proteomes" id="UP000070659"/>
    </source>
</evidence>
<sequence>MTTFVVLTVVEVVALIAGLAFYLAWVGTLLNRIAGNLEACSEIVKTIADHAKAIVPGVEHINRTGGVVASALPLLYGFAEQIVTGAKPITSAAQENGQVVTPASGRRRSRLHEAVGFAPSRH</sequence>
<gene>
    <name evidence="2" type="ORF">TH66_01935</name>
    <name evidence="3" type="ORF">TR74_16655</name>
</gene>
<proteinExistence type="predicted"/>
<dbReference type="PATRIC" id="fig|1469144.8.peg.5012"/>
<name>A0A132N5Q1_9ACTN</name>
<dbReference type="Proteomes" id="UP000070598">
    <property type="component" value="Unassembled WGS sequence"/>
</dbReference>
<dbReference type="RefSeq" id="WP_067068082.1">
    <property type="nucleotide sequence ID" value="NZ_CP171739.1"/>
</dbReference>
<evidence type="ECO:0000313" key="2">
    <source>
        <dbReference type="EMBL" id="KWX05475.1"/>
    </source>
</evidence>
<reference evidence="4" key="1">
    <citation type="submission" date="2015-02" db="EMBL/GenBank/DDBJ databases">
        <title>Physiological reanalysis, assessment of diazotrophy, and genome sequences of multiple isolates of Streptomyces thermoautotrophicus.</title>
        <authorList>
            <person name="MacKellar D.C."/>
            <person name="Lieber L."/>
            <person name="Norman J."/>
            <person name="Bolger A."/>
            <person name="Tobin C."/>
            <person name="Murray J.W."/>
            <person name="Friesen M."/>
            <person name="Prell J."/>
        </authorList>
    </citation>
    <scope>NUCLEOTIDE SEQUENCE [LARGE SCALE GENOMIC DNA]</scope>
    <source>
        <strain evidence="4">UBT1</strain>
    </source>
</reference>
<dbReference type="AlphaFoldDB" id="A0A132N5Q1"/>
<evidence type="ECO:0000256" key="1">
    <source>
        <dbReference type="SAM" id="Phobius"/>
    </source>
</evidence>
<keyword evidence="1" id="KW-0812">Transmembrane</keyword>